<dbReference type="AlphaFoldDB" id="A0A6N8J4G1"/>
<dbReference type="Proteomes" id="UP000468388">
    <property type="component" value="Unassembled WGS sequence"/>
</dbReference>
<gene>
    <name evidence="1" type="ORF">GO495_05895</name>
</gene>
<dbReference type="EMBL" id="WRXO01000001">
    <property type="protein sequence ID" value="MVT40107.1"/>
    <property type="molecule type" value="Genomic_DNA"/>
</dbReference>
<accession>A0A6N8J4G1</accession>
<dbReference type="RefSeq" id="WP_157298737.1">
    <property type="nucleotide sequence ID" value="NZ_BAAAZB010000005.1"/>
</dbReference>
<proteinExistence type="predicted"/>
<comment type="caution">
    <text evidence="1">The sequence shown here is derived from an EMBL/GenBank/DDBJ whole genome shotgun (WGS) entry which is preliminary data.</text>
</comment>
<dbReference type="OrthoDB" id="645460at2"/>
<evidence type="ECO:0000313" key="2">
    <source>
        <dbReference type="Proteomes" id="UP000468388"/>
    </source>
</evidence>
<protein>
    <submittedName>
        <fullName evidence="1">Uncharacterized protein</fullName>
    </submittedName>
</protein>
<keyword evidence="2" id="KW-1185">Reference proteome</keyword>
<evidence type="ECO:0000313" key="1">
    <source>
        <dbReference type="EMBL" id="MVT40107.1"/>
    </source>
</evidence>
<organism evidence="1 2">
    <name type="scientific">Chitinophaga oryziterrae</name>
    <dbReference type="NCBI Taxonomy" id="1031224"/>
    <lineage>
        <taxon>Bacteria</taxon>
        <taxon>Pseudomonadati</taxon>
        <taxon>Bacteroidota</taxon>
        <taxon>Chitinophagia</taxon>
        <taxon>Chitinophagales</taxon>
        <taxon>Chitinophagaceae</taxon>
        <taxon>Chitinophaga</taxon>
    </lineage>
</organism>
<reference evidence="1 2" key="1">
    <citation type="submission" date="2019-12" db="EMBL/GenBank/DDBJ databases">
        <title>The draft genomic sequence of strain Chitinophaga oryziterrae JCM 16595.</title>
        <authorList>
            <person name="Zhang X."/>
        </authorList>
    </citation>
    <scope>NUCLEOTIDE SEQUENCE [LARGE SCALE GENOMIC DNA]</scope>
    <source>
        <strain evidence="1 2">JCM 16595</strain>
    </source>
</reference>
<sequence>MMYVPQSSRLTSTEEQVYLATISNDPMLSNFMESGEMPGNAKFLQNDRYKSPDFLHFISAKYEAVFTAAIIQCFNTGNIAMMNALVNNPILLDDEHQQKSYFIILNFLREKQQKLITLWNNLQLKKKINSTDLELQTTITLLNYLPDEFQGFRSEYCNELVKIAKLLSLTDPHLAIELIINASKLDCLPQSRQRVLECYQQLQTMDIKPLPAEHRFAILRLIFAFSKR</sequence>
<name>A0A6N8J4G1_9BACT</name>